<evidence type="ECO:0000313" key="3">
    <source>
        <dbReference type="Proteomes" id="UP000266385"/>
    </source>
</evidence>
<accession>A0A399RGK3</accession>
<evidence type="ECO:0000259" key="1">
    <source>
        <dbReference type="Pfam" id="PF12697"/>
    </source>
</evidence>
<dbReference type="InterPro" id="IPR000073">
    <property type="entry name" value="AB_hydrolase_1"/>
</dbReference>
<proteinExistence type="predicted"/>
<dbReference type="RefSeq" id="WP_119376198.1">
    <property type="nucleotide sequence ID" value="NZ_QWFX01000010.1"/>
</dbReference>
<name>A0A399RGK3_9PROT</name>
<dbReference type="EMBL" id="QWFX01000010">
    <property type="protein sequence ID" value="RIJ29691.1"/>
    <property type="molecule type" value="Genomic_DNA"/>
</dbReference>
<gene>
    <name evidence="2" type="ORF">D1223_09450</name>
</gene>
<protein>
    <submittedName>
        <fullName evidence="2">Alpha/beta fold hydrolase</fullName>
    </submittedName>
</protein>
<keyword evidence="2" id="KW-0378">Hydrolase</keyword>
<dbReference type="AlphaFoldDB" id="A0A399RGK3"/>
<dbReference type="GO" id="GO:0016787">
    <property type="term" value="F:hydrolase activity"/>
    <property type="evidence" value="ECO:0007669"/>
    <property type="project" value="UniProtKB-KW"/>
</dbReference>
<dbReference type="Proteomes" id="UP000266385">
    <property type="component" value="Unassembled WGS sequence"/>
</dbReference>
<dbReference type="SUPFAM" id="SSF53474">
    <property type="entry name" value="alpha/beta-Hydrolases"/>
    <property type="match status" value="1"/>
</dbReference>
<dbReference type="InterPro" id="IPR050228">
    <property type="entry name" value="Carboxylesterase_BioH"/>
</dbReference>
<keyword evidence="3" id="KW-1185">Reference proteome</keyword>
<dbReference type="PANTHER" id="PTHR43194:SF2">
    <property type="entry name" value="PEROXISOMAL MEMBRANE PROTEIN LPX1"/>
    <property type="match status" value="1"/>
</dbReference>
<organism evidence="2 3">
    <name type="scientific">Henriciella mobilis</name>
    <dbReference type="NCBI Taxonomy" id="2305467"/>
    <lineage>
        <taxon>Bacteria</taxon>
        <taxon>Pseudomonadati</taxon>
        <taxon>Pseudomonadota</taxon>
        <taxon>Alphaproteobacteria</taxon>
        <taxon>Hyphomonadales</taxon>
        <taxon>Hyphomonadaceae</taxon>
        <taxon>Henriciella</taxon>
    </lineage>
</organism>
<evidence type="ECO:0000313" key="2">
    <source>
        <dbReference type="EMBL" id="RIJ29691.1"/>
    </source>
</evidence>
<dbReference type="OrthoDB" id="9804723at2"/>
<feature type="domain" description="AB hydrolase-1" evidence="1">
    <location>
        <begin position="3"/>
        <end position="235"/>
    </location>
</feature>
<dbReference type="InterPro" id="IPR029058">
    <property type="entry name" value="AB_hydrolase_fold"/>
</dbReference>
<sequence>MKIFVHGVPDTPAMWAPLIEALGLDPAMTHCPALPGFSTPVPEGFDCTKEAYADWLVSEIEAHRPEGGQVDLVGHDWGALLVIRAAWLRPDLVRSWAVANALPEPEYKWHRTARIWQTPVLGEMFMAMTGKNRLAAALTEAGMPEALAREEVSHWTPEMRKAILKLYRSARNAAEEWTQDMDRLPQRGMVFWGDDDPFVPVETAERFTEALGVPLHRHADTGHWSVVEKADQLAEKLRGHWA</sequence>
<dbReference type="Pfam" id="PF12697">
    <property type="entry name" value="Abhydrolase_6"/>
    <property type="match status" value="1"/>
</dbReference>
<comment type="caution">
    <text evidence="2">The sequence shown here is derived from an EMBL/GenBank/DDBJ whole genome shotgun (WGS) entry which is preliminary data.</text>
</comment>
<reference evidence="2 3" key="1">
    <citation type="submission" date="2018-08" db="EMBL/GenBank/DDBJ databases">
        <title>Henriciella mobilis sp. nov., isolated from seawater.</title>
        <authorList>
            <person name="Cheng H."/>
            <person name="Wu Y.-H."/>
            <person name="Xu X.-W."/>
            <person name="Guo L.-L."/>
        </authorList>
    </citation>
    <scope>NUCLEOTIDE SEQUENCE [LARGE SCALE GENOMIC DNA]</scope>
    <source>
        <strain evidence="2 3">JN25</strain>
    </source>
</reference>
<dbReference type="PANTHER" id="PTHR43194">
    <property type="entry name" value="HYDROLASE ALPHA/BETA FOLD FAMILY"/>
    <property type="match status" value="1"/>
</dbReference>
<dbReference type="Gene3D" id="3.40.50.1820">
    <property type="entry name" value="alpha/beta hydrolase"/>
    <property type="match status" value="1"/>
</dbReference>